<evidence type="ECO:0000313" key="3">
    <source>
        <dbReference type="EMBL" id="UXX79289.1"/>
    </source>
</evidence>
<name>A0ABY6CZD5_9BACT</name>
<protein>
    <recommendedName>
        <fullName evidence="5">Energy transducer TonB</fullName>
    </recommendedName>
</protein>
<keyword evidence="4" id="KW-1185">Reference proteome</keyword>
<feature type="compositionally biased region" description="Basic and acidic residues" evidence="1">
    <location>
        <begin position="123"/>
        <end position="166"/>
    </location>
</feature>
<proteinExistence type="predicted"/>
<reference evidence="3" key="1">
    <citation type="submission" date="2022-10" db="EMBL/GenBank/DDBJ databases">
        <title>Comparative genomics and taxonomic characterization of three novel marine species of genus Reichenbachiella exhibiting antioxidant and polysaccharide degradation activities.</title>
        <authorList>
            <person name="Muhammad N."/>
            <person name="Lee Y.-J."/>
            <person name="Ko J."/>
            <person name="Kim S.-G."/>
        </authorList>
    </citation>
    <scope>NUCLEOTIDE SEQUENCE</scope>
    <source>
        <strain evidence="3">Wsw4-B4</strain>
    </source>
</reference>
<organism evidence="3 4">
    <name type="scientific">Reichenbachiella carrageenanivorans</name>
    <dbReference type="NCBI Taxonomy" id="2979869"/>
    <lineage>
        <taxon>Bacteria</taxon>
        <taxon>Pseudomonadati</taxon>
        <taxon>Bacteroidota</taxon>
        <taxon>Cytophagia</taxon>
        <taxon>Cytophagales</taxon>
        <taxon>Reichenbachiellaceae</taxon>
        <taxon>Reichenbachiella</taxon>
    </lineage>
</organism>
<evidence type="ECO:0000313" key="4">
    <source>
        <dbReference type="Proteomes" id="UP001062165"/>
    </source>
</evidence>
<feature type="region of interest" description="Disordered" evidence="1">
    <location>
        <begin position="78"/>
        <end position="166"/>
    </location>
</feature>
<evidence type="ECO:0008006" key="5">
    <source>
        <dbReference type="Google" id="ProtNLM"/>
    </source>
</evidence>
<sequence length="279" mass="30889">MDKQERKNRAISMYVSVGLHAVLFVLFFVMLAWTEPDPPIPEYGIEFNLGASIVSENQSEEAVSEEVIDEVEEVSEEVEEQVETQEQSEQTAAEEADGEDIETVESDVAETATETEDLNSPDVVEKTIKKEETKTQKVEKTDTGSDAKTVEAPKKTEEKVEEKKKVEKPKIDDRAIFKKVDNGSGSGNKGSSLDLAGWDWDFKPQPNDKSSENGMIVFQIIIDEEGEIIGIKTLEKTVSPVVEKVYRDAVMELTFSKVSDGRAAAATSTGKITFIIQSN</sequence>
<evidence type="ECO:0000256" key="1">
    <source>
        <dbReference type="SAM" id="MobiDB-lite"/>
    </source>
</evidence>
<dbReference type="Proteomes" id="UP001062165">
    <property type="component" value="Chromosome"/>
</dbReference>
<gene>
    <name evidence="3" type="ORF">N7E81_18205</name>
</gene>
<evidence type="ECO:0000256" key="2">
    <source>
        <dbReference type="SAM" id="Phobius"/>
    </source>
</evidence>
<feature type="transmembrane region" description="Helical" evidence="2">
    <location>
        <begin position="12"/>
        <end position="33"/>
    </location>
</feature>
<feature type="compositionally biased region" description="Acidic residues" evidence="1">
    <location>
        <begin position="92"/>
        <end position="119"/>
    </location>
</feature>
<keyword evidence="2" id="KW-1133">Transmembrane helix</keyword>
<keyword evidence="2" id="KW-0472">Membrane</keyword>
<accession>A0ABY6CZD5</accession>
<dbReference type="EMBL" id="CP106735">
    <property type="protein sequence ID" value="UXX79289.1"/>
    <property type="molecule type" value="Genomic_DNA"/>
</dbReference>
<dbReference type="RefSeq" id="WP_263051032.1">
    <property type="nucleotide sequence ID" value="NZ_CP106735.1"/>
</dbReference>
<keyword evidence="2" id="KW-0812">Transmembrane</keyword>